<evidence type="ECO:0000256" key="5">
    <source>
        <dbReference type="ARBA" id="ARBA00022989"/>
    </source>
</evidence>
<gene>
    <name evidence="9" type="ORF">SAMN05421504_107264</name>
</gene>
<dbReference type="InterPro" id="IPR020846">
    <property type="entry name" value="MFS_dom"/>
</dbReference>
<feature type="transmembrane region" description="Helical" evidence="7">
    <location>
        <begin position="304"/>
        <end position="325"/>
    </location>
</feature>
<keyword evidence="6 7" id="KW-0472">Membrane</keyword>
<evidence type="ECO:0000256" key="2">
    <source>
        <dbReference type="ARBA" id="ARBA00022448"/>
    </source>
</evidence>
<feature type="transmembrane region" description="Helical" evidence="7">
    <location>
        <begin position="81"/>
        <end position="100"/>
    </location>
</feature>
<feature type="domain" description="Major facilitator superfamily (MFS) profile" evidence="8">
    <location>
        <begin position="15"/>
        <end position="502"/>
    </location>
</feature>
<feature type="transmembrane region" description="Helical" evidence="7">
    <location>
        <begin position="405"/>
        <end position="426"/>
    </location>
</feature>
<dbReference type="CDD" id="cd17321">
    <property type="entry name" value="MFS_MMR_MDR_like"/>
    <property type="match status" value="1"/>
</dbReference>
<feature type="transmembrane region" description="Helical" evidence="7">
    <location>
        <begin position="479"/>
        <end position="498"/>
    </location>
</feature>
<feature type="transmembrane region" description="Helical" evidence="7">
    <location>
        <begin position="332"/>
        <end position="352"/>
    </location>
</feature>
<evidence type="ECO:0000256" key="1">
    <source>
        <dbReference type="ARBA" id="ARBA00004651"/>
    </source>
</evidence>
<protein>
    <submittedName>
        <fullName evidence="9">MFS transporter, DHA2 family, multidrug resistance protein</fullName>
    </submittedName>
</protein>
<feature type="transmembrane region" description="Helical" evidence="7">
    <location>
        <begin position="168"/>
        <end position="189"/>
    </location>
</feature>
<feature type="transmembrane region" description="Helical" evidence="7">
    <location>
        <begin position="268"/>
        <end position="292"/>
    </location>
</feature>
<keyword evidence="4 7" id="KW-0812">Transmembrane</keyword>
<dbReference type="GO" id="GO:0005886">
    <property type="term" value="C:plasma membrane"/>
    <property type="evidence" value="ECO:0007669"/>
    <property type="project" value="UniProtKB-SubCell"/>
</dbReference>
<dbReference type="GO" id="GO:0022857">
    <property type="term" value="F:transmembrane transporter activity"/>
    <property type="evidence" value="ECO:0007669"/>
    <property type="project" value="InterPro"/>
</dbReference>
<feature type="transmembrane region" description="Helical" evidence="7">
    <location>
        <begin position="106"/>
        <end position="128"/>
    </location>
</feature>
<feature type="transmembrane region" description="Helical" evidence="7">
    <location>
        <begin position="12"/>
        <end position="37"/>
    </location>
</feature>
<dbReference type="Gene3D" id="1.20.1720.10">
    <property type="entry name" value="Multidrug resistance protein D"/>
    <property type="match status" value="1"/>
</dbReference>
<evidence type="ECO:0000256" key="6">
    <source>
        <dbReference type="ARBA" id="ARBA00023136"/>
    </source>
</evidence>
<comment type="subcellular location">
    <subcellularLocation>
        <location evidence="1">Cell membrane</location>
        <topology evidence="1">Multi-pass membrane protein</topology>
    </subcellularLocation>
</comment>
<dbReference type="PANTHER" id="PTHR42718">
    <property type="entry name" value="MAJOR FACILITATOR SUPERFAMILY MULTIDRUG TRANSPORTER MFSC"/>
    <property type="match status" value="1"/>
</dbReference>
<reference evidence="9 10" key="1">
    <citation type="submission" date="2016-10" db="EMBL/GenBank/DDBJ databases">
        <authorList>
            <person name="de Groot N.N."/>
        </authorList>
    </citation>
    <scope>NUCLEOTIDE SEQUENCE [LARGE SCALE GENOMIC DNA]</scope>
    <source>
        <strain evidence="9 10">CPCC 202699</strain>
    </source>
</reference>
<keyword evidence="2" id="KW-0813">Transport</keyword>
<feature type="transmembrane region" description="Helical" evidence="7">
    <location>
        <begin position="57"/>
        <end position="74"/>
    </location>
</feature>
<evidence type="ECO:0000313" key="9">
    <source>
        <dbReference type="EMBL" id="SDY87467.1"/>
    </source>
</evidence>
<proteinExistence type="predicted"/>
<accession>A0A1H3NEX3</accession>
<evidence type="ECO:0000259" key="8">
    <source>
        <dbReference type="PROSITE" id="PS50850"/>
    </source>
</evidence>
<dbReference type="RefSeq" id="WP_218134904.1">
    <property type="nucleotide sequence ID" value="NZ_FNON01000007.1"/>
</dbReference>
<dbReference type="PANTHER" id="PTHR42718:SF47">
    <property type="entry name" value="METHYL VIOLOGEN RESISTANCE PROTEIN SMVA"/>
    <property type="match status" value="1"/>
</dbReference>
<organism evidence="9 10">
    <name type="scientific">Amycolatopsis xylanica</name>
    <dbReference type="NCBI Taxonomy" id="589385"/>
    <lineage>
        <taxon>Bacteria</taxon>
        <taxon>Bacillati</taxon>
        <taxon>Actinomycetota</taxon>
        <taxon>Actinomycetes</taxon>
        <taxon>Pseudonocardiales</taxon>
        <taxon>Pseudonocardiaceae</taxon>
        <taxon>Amycolatopsis</taxon>
    </lineage>
</organism>
<dbReference type="Pfam" id="PF07690">
    <property type="entry name" value="MFS_1"/>
    <property type="match status" value="1"/>
</dbReference>
<evidence type="ECO:0000256" key="7">
    <source>
        <dbReference type="SAM" id="Phobius"/>
    </source>
</evidence>
<feature type="transmembrane region" description="Helical" evidence="7">
    <location>
        <begin position="140"/>
        <end position="162"/>
    </location>
</feature>
<name>A0A1H3NEX3_9PSEU</name>
<dbReference type="PROSITE" id="PS50850">
    <property type="entry name" value="MFS"/>
    <property type="match status" value="1"/>
</dbReference>
<dbReference type="Gene3D" id="1.20.1250.20">
    <property type="entry name" value="MFS general substrate transporter like domains"/>
    <property type="match status" value="1"/>
</dbReference>
<evidence type="ECO:0000313" key="10">
    <source>
        <dbReference type="Proteomes" id="UP000199515"/>
    </source>
</evidence>
<keyword evidence="5 7" id="KW-1133">Transmembrane helix</keyword>
<sequence length="527" mass="55110">MTTTEAKAGRKEWIGLAVLILPVLLVAMDITVLYFAVPSISADLKPSGTQQLWMMDVYGFVLAGLLITMGGLGDRIGRRRLLIIGTVLFGAASVACAFSTSPEMLIASRALQGIGGATLMPSTLGLIRNMFHDPKQRRKAVAVWSVGLSAGAGLGPVVSGLMLSSFHWGSIFLVNIPIMVLLLVLAPVLIPEYRSPNLGKFDLLGGALSLTAVLSIIWGLKEIAVHHTYAVPGAVIAAGLILGTFFIRRQATHSDPMIDLTLFRNRGFGPSITCNLVCFFGMIGFGIFSTQYLMEVLRMKPLEAALWTLAAPVIVSFVAPIAAIVAQKTRPAYIIAAGFTVAASGFLLITQVTTEHNIPLVITAIVLSGVGIAVVLSIVTDMVVATAPAERAGGVSALLQTAQELGGALGIAVLGSIGAGFFGPAMDKTIPAGLPEGTLEAARQTLGGAHDVALKLPQAQGDNLFRVAQEAFVTAMHPAAITAAVVVLSAAVAALIFLRHIKNTPEVSAEDAYSVENTTETKDLVTA</sequence>
<dbReference type="InterPro" id="IPR036259">
    <property type="entry name" value="MFS_trans_sf"/>
</dbReference>
<feature type="transmembrane region" description="Helical" evidence="7">
    <location>
        <begin position="226"/>
        <end position="247"/>
    </location>
</feature>
<keyword evidence="3" id="KW-1003">Cell membrane</keyword>
<dbReference type="Proteomes" id="UP000199515">
    <property type="component" value="Unassembled WGS sequence"/>
</dbReference>
<feature type="transmembrane region" description="Helical" evidence="7">
    <location>
        <begin position="358"/>
        <end position="384"/>
    </location>
</feature>
<dbReference type="SUPFAM" id="SSF103473">
    <property type="entry name" value="MFS general substrate transporter"/>
    <property type="match status" value="1"/>
</dbReference>
<dbReference type="EMBL" id="FNON01000007">
    <property type="protein sequence ID" value="SDY87467.1"/>
    <property type="molecule type" value="Genomic_DNA"/>
</dbReference>
<dbReference type="STRING" id="589385.SAMN05421504_107264"/>
<dbReference type="InterPro" id="IPR011701">
    <property type="entry name" value="MFS"/>
</dbReference>
<evidence type="ECO:0000256" key="4">
    <source>
        <dbReference type="ARBA" id="ARBA00022692"/>
    </source>
</evidence>
<evidence type="ECO:0000256" key="3">
    <source>
        <dbReference type="ARBA" id="ARBA00022475"/>
    </source>
</evidence>
<dbReference type="AlphaFoldDB" id="A0A1H3NEX3"/>
<keyword evidence="10" id="KW-1185">Reference proteome</keyword>
<feature type="transmembrane region" description="Helical" evidence="7">
    <location>
        <begin position="201"/>
        <end position="220"/>
    </location>
</feature>